<comment type="similarity">
    <text evidence="1 8">Belongs to the phosphoribulokinase family.</text>
</comment>
<gene>
    <name evidence="10" type="ordered locus">Hhal_1049</name>
</gene>
<keyword evidence="3 10" id="KW-0808">Transferase</keyword>
<feature type="domain" description="Phosphoribulokinase/uridine kinase" evidence="9">
    <location>
        <begin position="7"/>
        <end position="214"/>
    </location>
</feature>
<evidence type="ECO:0000313" key="10">
    <source>
        <dbReference type="EMBL" id="ABM61825.1"/>
    </source>
</evidence>
<organism evidence="10 11">
    <name type="scientific">Halorhodospira halophila (strain DSM 244 / SL1)</name>
    <name type="common">Ectothiorhodospira halophila (strain DSM 244 / SL1)</name>
    <dbReference type="NCBI Taxonomy" id="349124"/>
    <lineage>
        <taxon>Bacteria</taxon>
        <taxon>Pseudomonadati</taxon>
        <taxon>Pseudomonadota</taxon>
        <taxon>Gammaproteobacteria</taxon>
        <taxon>Chromatiales</taxon>
        <taxon>Ectothiorhodospiraceae</taxon>
        <taxon>Halorhodospira</taxon>
    </lineage>
</organism>
<dbReference type="InterPro" id="IPR006082">
    <property type="entry name" value="PRK"/>
</dbReference>
<dbReference type="Proteomes" id="UP000000647">
    <property type="component" value="Chromosome"/>
</dbReference>
<name>A1WVW3_HALHL</name>
<evidence type="ECO:0000256" key="6">
    <source>
        <dbReference type="ARBA" id="ARBA00022840"/>
    </source>
</evidence>
<dbReference type="NCBIfam" id="NF011997">
    <property type="entry name" value="PRK15453.1"/>
    <property type="match status" value="1"/>
</dbReference>
<dbReference type="HOGENOM" id="CLU_962223_0_0_6"/>
<dbReference type="KEGG" id="hha:Hhal_1049"/>
<dbReference type="SUPFAM" id="SSF52540">
    <property type="entry name" value="P-loop containing nucleoside triphosphate hydrolases"/>
    <property type="match status" value="1"/>
</dbReference>
<evidence type="ECO:0000256" key="5">
    <source>
        <dbReference type="ARBA" id="ARBA00022777"/>
    </source>
</evidence>
<keyword evidence="6" id="KW-0067">ATP-binding</keyword>
<evidence type="ECO:0000259" key="9">
    <source>
        <dbReference type="Pfam" id="PF00485"/>
    </source>
</evidence>
<dbReference type="PRINTS" id="PR00478">
    <property type="entry name" value="PHRIBLKINASE"/>
</dbReference>
<sequence>MSEKHPIIAVTGSSGAGTSTVKNAFEHIFRREQVTPVVIEGDAFHRFNRQEMRDQLARAAEEGRNLSHFGPEANVFGELENSFHRYGQEGICRRRKYLHSDEEAEPYGLQPGEFTDWEDAGQDSDLLFYEGLHGGVVTEEHNVAQHVDLLVGVVPIVNLEWIQKIHRDGAERGYTAEKTVDTILRRMPDYVNYVTPQFSRTDINFQRVPTVDTSNPFIARDVPTPDESFTVIRFRQPERFGIDFPYLLNMIPDSFMSRRNTMVVPGGKTGFAMELIMTPIIHEFVERSRKLKGTR</sequence>
<dbReference type="RefSeq" id="WP_011813848.1">
    <property type="nucleotide sequence ID" value="NC_008789.1"/>
</dbReference>
<reference evidence="10 11" key="2">
    <citation type="journal article" date="2013" name="Stand. Genomic Sci.">
        <title>Complete genome sequence of Halorhodospira halophila SL1.</title>
        <authorList>
            <person name="Challacombe J.F."/>
            <person name="Majid S."/>
            <person name="Deole R."/>
            <person name="Brettin T.S."/>
            <person name="Bruce D."/>
            <person name="Delano S.F."/>
            <person name="Detter J.C."/>
            <person name="Gleasner C.D."/>
            <person name="Han C.S."/>
            <person name="Misra M."/>
            <person name="Reitenga K.G."/>
            <person name="Mikhailova N."/>
            <person name="Woyke T."/>
            <person name="Pitluck S."/>
            <person name="Nolan M."/>
            <person name="Land M.L."/>
            <person name="Saunders E."/>
            <person name="Tapia R."/>
            <person name="Lapidus A."/>
            <person name="Ivanova N."/>
            <person name="Hoff W.D."/>
        </authorList>
    </citation>
    <scope>NUCLEOTIDE SEQUENCE [LARGE SCALE GENOMIC DNA]</scope>
    <source>
        <strain evidence="11">DSM 244 / SL1</strain>
    </source>
</reference>
<dbReference type="AlphaFoldDB" id="A1WVW3"/>
<proteinExistence type="inferred from homology"/>
<evidence type="ECO:0000256" key="8">
    <source>
        <dbReference type="RuleBase" id="RU004082"/>
    </source>
</evidence>
<dbReference type="Pfam" id="PF00485">
    <property type="entry name" value="PRK"/>
    <property type="match status" value="1"/>
</dbReference>
<keyword evidence="4" id="KW-0547">Nucleotide-binding</keyword>
<reference evidence="11" key="1">
    <citation type="submission" date="2006-12" db="EMBL/GenBank/DDBJ databases">
        <title>Complete sequence of Halorhodospira halophila SL1.</title>
        <authorList>
            <consortium name="US DOE Joint Genome Institute"/>
            <person name="Copeland A."/>
            <person name="Lucas S."/>
            <person name="Lapidus A."/>
            <person name="Barry K."/>
            <person name="Detter J.C."/>
            <person name="Glavina del Rio T."/>
            <person name="Hammon N."/>
            <person name="Israni S."/>
            <person name="Dalin E."/>
            <person name="Tice H."/>
            <person name="Pitluck S."/>
            <person name="Saunders E."/>
            <person name="Brettin T."/>
            <person name="Bruce D."/>
            <person name="Han C."/>
            <person name="Tapia R."/>
            <person name="Schmutz J."/>
            <person name="Larimer F."/>
            <person name="Land M."/>
            <person name="Hauser L."/>
            <person name="Kyrpides N."/>
            <person name="Mikhailova N."/>
            <person name="Hoff W."/>
            <person name="Richardson P."/>
        </authorList>
    </citation>
    <scope>NUCLEOTIDE SEQUENCE [LARGE SCALE GENOMIC DNA]</scope>
    <source>
        <strain evidence="11">DSM 244 / SL1</strain>
    </source>
</reference>
<evidence type="ECO:0000256" key="4">
    <source>
        <dbReference type="ARBA" id="ARBA00022741"/>
    </source>
</evidence>
<dbReference type="Gene3D" id="3.40.50.300">
    <property type="entry name" value="P-loop containing nucleotide triphosphate hydrolases"/>
    <property type="match status" value="1"/>
</dbReference>
<dbReference type="EC" id="2.7.1.19" evidence="2 8"/>
<dbReference type="STRING" id="349124.Hhal_1049"/>
<evidence type="ECO:0000256" key="2">
    <source>
        <dbReference type="ARBA" id="ARBA00012042"/>
    </source>
</evidence>
<dbReference type="EMBL" id="CP000544">
    <property type="protein sequence ID" value="ABM61825.1"/>
    <property type="molecule type" value="Genomic_DNA"/>
</dbReference>
<evidence type="ECO:0000313" key="11">
    <source>
        <dbReference type="Proteomes" id="UP000000647"/>
    </source>
</evidence>
<dbReference type="PROSITE" id="PS00567">
    <property type="entry name" value="PHOSPHORIBULOKINASE"/>
    <property type="match status" value="1"/>
</dbReference>
<protein>
    <recommendedName>
        <fullName evidence="2 8">Phosphoribulokinase</fullName>
        <ecNumber evidence="2 8">2.7.1.19</ecNumber>
    </recommendedName>
</protein>
<evidence type="ECO:0000256" key="1">
    <source>
        <dbReference type="ARBA" id="ARBA00009719"/>
    </source>
</evidence>
<dbReference type="GO" id="GO:0005975">
    <property type="term" value="P:carbohydrate metabolic process"/>
    <property type="evidence" value="ECO:0007669"/>
    <property type="project" value="InterPro"/>
</dbReference>
<keyword evidence="5 10" id="KW-0418">Kinase</keyword>
<dbReference type="OrthoDB" id="9773443at2"/>
<evidence type="ECO:0000256" key="3">
    <source>
        <dbReference type="ARBA" id="ARBA00022679"/>
    </source>
</evidence>
<dbReference type="InterPro" id="IPR027417">
    <property type="entry name" value="P-loop_NTPase"/>
</dbReference>
<dbReference type="eggNOG" id="COG3954">
    <property type="taxonomic scope" value="Bacteria"/>
</dbReference>
<keyword evidence="11" id="KW-1185">Reference proteome</keyword>
<evidence type="ECO:0000256" key="7">
    <source>
        <dbReference type="ARBA" id="ARBA00047663"/>
    </source>
</evidence>
<dbReference type="GO" id="GO:0005524">
    <property type="term" value="F:ATP binding"/>
    <property type="evidence" value="ECO:0007669"/>
    <property type="project" value="UniProtKB-KW"/>
</dbReference>
<dbReference type="GO" id="GO:0008974">
    <property type="term" value="F:phosphoribulokinase activity"/>
    <property type="evidence" value="ECO:0007669"/>
    <property type="project" value="UniProtKB-EC"/>
</dbReference>
<comment type="catalytic activity">
    <reaction evidence="7 8">
        <text>D-ribulose 5-phosphate + ATP = D-ribulose 1,5-bisphosphate + ADP + H(+)</text>
        <dbReference type="Rhea" id="RHEA:19365"/>
        <dbReference type="ChEBI" id="CHEBI:15378"/>
        <dbReference type="ChEBI" id="CHEBI:30616"/>
        <dbReference type="ChEBI" id="CHEBI:57870"/>
        <dbReference type="ChEBI" id="CHEBI:58121"/>
        <dbReference type="ChEBI" id="CHEBI:456216"/>
        <dbReference type="EC" id="2.7.1.19"/>
    </reaction>
</comment>
<dbReference type="InterPro" id="IPR006083">
    <property type="entry name" value="PRK/URK"/>
</dbReference>
<accession>A1WVW3</accession>